<name>A0A0S2DMT1_LYSEN</name>
<dbReference type="STRING" id="69.GLE_4517"/>
<dbReference type="EMBL" id="CP013140">
    <property type="protein sequence ID" value="ALN59858.1"/>
    <property type="molecule type" value="Genomic_DNA"/>
</dbReference>
<keyword evidence="1" id="KW-0449">Lipoprotein</keyword>
<dbReference type="Proteomes" id="UP000061569">
    <property type="component" value="Chromosome"/>
</dbReference>
<protein>
    <submittedName>
        <fullName evidence="1">Lipoprotein</fullName>
    </submittedName>
</protein>
<sequence length="243" mass="26303">MNVRQATALLAAAMILAGCDKPDPKAAEAALAAQKEQAAAAEAKNFDSAYAEQKWDMAAAYGEIVTSKYAGTPTAERIRAQYEEAQGKAKTAREQRRVESLWSYMSTPVKLAKGKDGTQLSASIYAKANVETDGSTPRPVQLIFRDHPDWGRSSYLVLQVGDFNCYGGCKLKVGVDGKVKTMAGSRPKTDEAIAMFVEDERALWRMLGGAKELSIEFPVKAGGTRTATFEVGGLKPEKMPGWK</sequence>
<dbReference type="KEGG" id="lez:GLE_4517"/>
<dbReference type="PROSITE" id="PS51257">
    <property type="entry name" value="PROKAR_LIPOPROTEIN"/>
    <property type="match status" value="1"/>
</dbReference>
<dbReference type="PATRIC" id="fig|69.6.peg.4453"/>
<dbReference type="AlphaFoldDB" id="A0A0S2DMT1"/>
<evidence type="ECO:0000313" key="2">
    <source>
        <dbReference type="Proteomes" id="UP000061569"/>
    </source>
</evidence>
<gene>
    <name evidence="1" type="ORF">GLE_4517</name>
</gene>
<accession>A0A0S2DMT1</accession>
<reference evidence="1 2" key="1">
    <citation type="submission" date="2015-11" db="EMBL/GenBank/DDBJ databases">
        <title>Genome sequences of Lysobacter enzymogenes strain C3 and Lysobacter antibioticus ATCC 29479.</title>
        <authorList>
            <person name="Kobayashi D.Y."/>
        </authorList>
    </citation>
    <scope>NUCLEOTIDE SEQUENCE [LARGE SCALE GENOMIC DNA]</scope>
    <source>
        <strain evidence="1 2">C3</strain>
    </source>
</reference>
<dbReference type="OrthoDB" id="5948002at2"/>
<organism evidence="1 2">
    <name type="scientific">Lysobacter enzymogenes</name>
    <dbReference type="NCBI Taxonomy" id="69"/>
    <lineage>
        <taxon>Bacteria</taxon>
        <taxon>Pseudomonadati</taxon>
        <taxon>Pseudomonadota</taxon>
        <taxon>Gammaproteobacteria</taxon>
        <taxon>Lysobacterales</taxon>
        <taxon>Lysobacteraceae</taxon>
        <taxon>Lysobacter</taxon>
    </lineage>
</organism>
<proteinExistence type="predicted"/>
<evidence type="ECO:0000313" key="1">
    <source>
        <dbReference type="EMBL" id="ALN59858.1"/>
    </source>
</evidence>